<feature type="domain" description="Cyclodeaminase/cyclohydrolase" evidence="1">
    <location>
        <begin position="17"/>
        <end position="186"/>
    </location>
</feature>
<dbReference type="InterPro" id="IPR036178">
    <property type="entry name" value="Formintransfe-cycloase-like_sf"/>
</dbReference>
<name>A0ABS8DQU1_9GAMM</name>
<dbReference type="EMBL" id="WHVL01000001">
    <property type="protein sequence ID" value="MCB8888245.1"/>
    <property type="molecule type" value="Genomic_DNA"/>
</dbReference>
<keyword evidence="3" id="KW-1185">Reference proteome</keyword>
<reference evidence="2 3" key="1">
    <citation type="journal article" date="2021" name="Sci. Rep.">
        <title>Genome analysis of a halophilic bacterium Halomonas malpeensis YU-PRIM-29(T) reveals its exopolysaccharide and pigment producing capabilities.</title>
        <authorList>
            <person name="Athmika"/>
            <person name="Ghate S.D."/>
            <person name="Arun A.B."/>
            <person name="Rao S.S."/>
            <person name="Kumar S.T.A."/>
            <person name="Kandiyil M.K."/>
            <person name="Saptami K."/>
            <person name="Rekha P.D."/>
        </authorList>
    </citation>
    <scope>NUCLEOTIDE SEQUENCE [LARGE SCALE GENOMIC DNA]</scope>
    <source>
        <strain evidence="3">prim 29</strain>
    </source>
</reference>
<gene>
    <name evidence="2" type="ORF">GEV37_03770</name>
</gene>
<dbReference type="Pfam" id="PF04961">
    <property type="entry name" value="FTCD_C"/>
    <property type="match status" value="1"/>
</dbReference>
<comment type="caution">
    <text evidence="2">The sequence shown here is derived from an EMBL/GenBank/DDBJ whole genome shotgun (WGS) entry which is preliminary data.</text>
</comment>
<sequence>MTQQADQPGIWQTPLDTFRDALAHDPMPGCGAAATVTAGCGLALMLKGLHLGQRHAPRAPRAALIERGEALEQALVPLADADVAAFQAMMAALDRPQQTDEQRASRAEALHRAARDAVEVPLATARRCLEALALGEEILANIETQFESDARAGGYLLSAAVDSVLLNVEANLAALDEQDRRYALKERDTLAIELGAARAALGV</sequence>
<dbReference type="Proteomes" id="UP001319882">
    <property type="component" value="Unassembled WGS sequence"/>
</dbReference>
<protein>
    <submittedName>
        <fullName evidence="2">Cyclodeaminase/cyclohydrolase family protein</fullName>
    </submittedName>
</protein>
<dbReference type="RefSeq" id="WP_227388850.1">
    <property type="nucleotide sequence ID" value="NZ_JBHSCJ010000003.1"/>
</dbReference>
<dbReference type="SUPFAM" id="SSF101262">
    <property type="entry name" value="Methenyltetrahydrofolate cyclohydrolase-like"/>
    <property type="match status" value="1"/>
</dbReference>
<dbReference type="Gene3D" id="1.20.120.680">
    <property type="entry name" value="Formiminotetrahydrofolate cyclodeaminase monomer, up-and-down helical bundle"/>
    <property type="match status" value="1"/>
</dbReference>
<organism evidence="2 3">
    <name type="scientific">Vreelandella malpeensis</name>
    <dbReference type="NCBI Taxonomy" id="1172368"/>
    <lineage>
        <taxon>Bacteria</taxon>
        <taxon>Pseudomonadati</taxon>
        <taxon>Pseudomonadota</taxon>
        <taxon>Gammaproteobacteria</taxon>
        <taxon>Oceanospirillales</taxon>
        <taxon>Halomonadaceae</taxon>
        <taxon>Vreelandella</taxon>
    </lineage>
</organism>
<evidence type="ECO:0000313" key="3">
    <source>
        <dbReference type="Proteomes" id="UP001319882"/>
    </source>
</evidence>
<accession>A0ABS8DQU1</accession>
<evidence type="ECO:0000259" key="1">
    <source>
        <dbReference type="Pfam" id="PF04961"/>
    </source>
</evidence>
<proteinExistence type="predicted"/>
<evidence type="ECO:0000313" key="2">
    <source>
        <dbReference type="EMBL" id="MCB8888245.1"/>
    </source>
</evidence>
<dbReference type="InterPro" id="IPR007044">
    <property type="entry name" value="Cyclodeamin/CycHdrlase"/>
</dbReference>